<reference evidence="2 3" key="1">
    <citation type="journal article" date="2015" name="Genome Biol. Evol.">
        <title>Phylogenomic analyses indicate that early fungi evolved digesting cell walls of algal ancestors of land plants.</title>
        <authorList>
            <person name="Chang Y."/>
            <person name="Wang S."/>
            <person name="Sekimoto S."/>
            <person name="Aerts A.L."/>
            <person name="Choi C."/>
            <person name="Clum A."/>
            <person name="LaButti K.M."/>
            <person name="Lindquist E.A."/>
            <person name="Yee Ngan C."/>
            <person name="Ohm R.A."/>
            <person name="Salamov A.A."/>
            <person name="Grigoriev I.V."/>
            <person name="Spatafora J.W."/>
            <person name="Berbee M.L."/>
        </authorList>
    </citation>
    <scope>NUCLEOTIDE SEQUENCE [LARGE SCALE GENOMIC DNA]</scope>
    <source>
        <strain evidence="2 3">NRRL 28638</strain>
    </source>
</reference>
<protein>
    <submittedName>
        <fullName evidence="2">Uncharacterized protein</fullName>
    </submittedName>
</protein>
<dbReference type="Proteomes" id="UP000070444">
    <property type="component" value="Unassembled WGS sequence"/>
</dbReference>
<evidence type="ECO:0000313" key="2">
    <source>
        <dbReference type="EMBL" id="KXN71575.1"/>
    </source>
</evidence>
<evidence type="ECO:0000313" key="3">
    <source>
        <dbReference type="Proteomes" id="UP000070444"/>
    </source>
</evidence>
<organism evidence="2 3">
    <name type="scientific">Conidiobolus coronatus (strain ATCC 28846 / CBS 209.66 / NRRL 28638)</name>
    <name type="common">Delacroixia coronata</name>
    <dbReference type="NCBI Taxonomy" id="796925"/>
    <lineage>
        <taxon>Eukaryota</taxon>
        <taxon>Fungi</taxon>
        <taxon>Fungi incertae sedis</taxon>
        <taxon>Zoopagomycota</taxon>
        <taxon>Entomophthoromycotina</taxon>
        <taxon>Entomophthoromycetes</taxon>
        <taxon>Entomophthorales</taxon>
        <taxon>Ancylistaceae</taxon>
        <taxon>Conidiobolus</taxon>
    </lineage>
</organism>
<accession>A0A137P994</accession>
<feature type="compositionally biased region" description="Polar residues" evidence="1">
    <location>
        <begin position="465"/>
        <end position="475"/>
    </location>
</feature>
<proteinExistence type="predicted"/>
<feature type="region of interest" description="Disordered" evidence="1">
    <location>
        <begin position="465"/>
        <end position="523"/>
    </location>
</feature>
<dbReference type="EMBL" id="KQ964472">
    <property type="protein sequence ID" value="KXN71575.1"/>
    <property type="molecule type" value="Genomic_DNA"/>
</dbReference>
<name>A0A137P994_CONC2</name>
<feature type="compositionally biased region" description="Acidic residues" evidence="1">
    <location>
        <begin position="479"/>
        <end position="523"/>
    </location>
</feature>
<dbReference type="AlphaFoldDB" id="A0A137P994"/>
<feature type="region of interest" description="Disordered" evidence="1">
    <location>
        <begin position="1"/>
        <end position="23"/>
    </location>
</feature>
<keyword evidence="3" id="KW-1185">Reference proteome</keyword>
<gene>
    <name evidence="2" type="ORF">CONCODRAFT_5735</name>
</gene>
<evidence type="ECO:0000256" key="1">
    <source>
        <dbReference type="SAM" id="MobiDB-lite"/>
    </source>
</evidence>
<sequence length="523" mass="59330">MEIANTSGVNTTEANNTQNLTIQNSAPEDSSVIKNLNEYLNQKYKINTIIKKFQFNGVEEDIWKKLSNADNSTKLTDYEILYTNLLDSLNLTNSSKIEELKVLKSVELELINILDIFKLELSDESNKRKVDQIDEVYQKNAYKQKYSRSAMVIENNGNYLFSGLSNSKINESNAGDVFLTSVLPTNENPQIPNLSHISPATVFPKSLSTRNSRRLVAPELISLTHNCSFAPTYDSSKATLSAEEASIFNRPPAKQVDYDLFAYEGIDIQAILDKIEKDEAENGPCEADEELNLPEISLPPKSSEAPEDLLRIESSVTIDDLIIRNQLNLIKLQLLQKFRHKHNIQNPTKQELEISQEFCNTTSELLLKHTQPKNLTSSDKIQDTIKKTPHYDPSFQGTVTRNDYAFFGNSSHHFAYPTNSGIEPSRRVIRQFNFYEPTVQENDDSEKSNDMDNNINESLNTQTNIITNGQSNGHLNNEYESDNQENGDGQDEDDDDDESEDGENDDEDDEDSEVDDDDEDEEY</sequence>